<dbReference type="RefSeq" id="WP_199898641.1">
    <property type="nucleotide sequence ID" value="NZ_BLAX01000001.1"/>
</dbReference>
<dbReference type="InterPro" id="IPR013154">
    <property type="entry name" value="ADH-like_N"/>
</dbReference>
<evidence type="ECO:0000313" key="3">
    <source>
        <dbReference type="Proteomes" id="UP000391834"/>
    </source>
</evidence>
<dbReference type="Gene3D" id="3.40.50.720">
    <property type="entry name" value="NAD(P)-binding Rossmann-like Domain"/>
    <property type="match status" value="1"/>
</dbReference>
<dbReference type="InterPro" id="IPR020843">
    <property type="entry name" value="ER"/>
</dbReference>
<protein>
    <submittedName>
        <fullName evidence="2">NADPH:quinone reductase</fullName>
    </submittedName>
</protein>
<dbReference type="AlphaFoldDB" id="A0A5M4AXC5"/>
<dbReference type="GO" id="GO:0016491">
    <property type="term" value="F:oxidoreductase activity"/>
    <property type="evidence" value="ECO:0007669"/>
    <property type="project" value="InterPro"/>
</dbReference>
<dbReference type="SUPFAM" id="SSF51735">
    <property type="entry name" value="NAD(P)-binding Rossmann-fold domains"/>
    <property type="match status" value="1"/>
</dbReference>
<dbReference type="Proteomes" id="UP000391834">
    <property type="component" value="Unassembled WGS sequence"/>
</dbReference>
<evidence type="ECO:0000313" key="2">
    <source>
        <dbReference type="EMBL" id="GET32559.1"/>
    </source>
</evidence>
<evidence type="ECO:0000259" key="1">
    <source>
        <dbReference type="SMART" id="SM00829"/>
    </source>
</evidence>
<dbReference type="Pfam" id="PF13602">
    <property type="entry name" value="ADH_zinc_N_2"/>
    <property type="match status" value="1"/>
</dbReference>
<reference evidence="2 3" key="1">
    <citation type="submission" date="2019-10" db="EMBL/GenBank/DDBJ databases">
        <title>Prolixibacter strains distinguished by the presence of nitrate reductase genes were adept at nitrate-dependent anaerobic corrosion of metallic iron and carbon steel.</title>
        <authorList>
            <person name="Iino T."/>
            <person name="Shono N."/>
            <person name="Ito K."/>
            <person name="Nakamura R."/>
            <person name="Sueoka K."/>
            <person name="Harayama S."/>
            <person name="Ohkuma M."/>
        </authorList>
    </citation>
    <scope>NUCLEOTIDE SEQUENCE [LARGE SCALE GENOMIC DNA]</scope>
    <source>
        <strain evidence="2 3">JCM 13498</strain>
    </source>
</reference>
<proteinExistence type="predicted"/>
<keyword evidence="3" id="KW-1185">Reference proteome</keyword>
<dbReference type="Gene3D" id="3.90.180.10">
    <property type="entry name" value="Medium-chain alcohol dehydrogenases, catalytic domain"/>
    <property type="match status" value="1"/>
</dbReference>
<accession>A0A5M4AXC5</accession>
<dbReference type="CDD" id="cd08267">
    <property type="entry name" value="MDR1"/>
    <property type="match status" value="1"/>
</dbReference>
<name>A0A5M4AXC5_9BACT</name>
<dbReference type="EMBL" id="BLAX01000001">
    <property type="protein sequence ID" value="GET32559.1"/>
    <property type="molecule type" value="Genomic_DNA"/>
</dbReference>
<sequence length="335" mass="36299">MKEMMKAIVATGYGAPDVLKLQQVDKPQPKENEVLVKAHASSVTTADGMMRTGKPYFGRLVTGLTKPKHPIPGTGFSGVVEAVGEKVEMFQPGDEVFGETTLGFSTNAEYFTIPEKGVILYKPDNLCFTDAATFCDGHLTSLSFLKEIAQIKPGQKVLINGASGSLGTAAVQIAKYIGAEVTGVCSTRNVGLVKSLGADFVIDYTKKDFTKAGKTYDVVYDTVGKSSYSRSKNILSDSGLYVSPVLKFSLLLKMMWTSLFGKKKAKFSATGLRSDEDLRKQLAELVTIFKEGKLKTVIDRQYPLEKVAEAHTYIASGHKKGNVVIIVQPGSDSPW</sequence>
<dbReference type="Pfam" id="PF08240">
    <property type="entry name" value="ADH_N"/>
    <property type="match status" value="1"/>
</dbReference>
<organism evidence="2 3">
    <name type="scientific">Prolixibacter bellariivorans</name>
    <dbReference type="NCBI Taxonomy" id="314319"/>
    <lineage>
        <taxon>Bacteria</taxon>
        <taxon>Pseudomonadati</taxon>
        <taxon>Bacteroidota</taxon>
        <taxon>Bacteroidia</taxon>
        <taxon>Marinilabiliales</taxon>
        <taxon>Prolixibacteraceae</taxon>
        <taxon>Prolixibacter</taxon>
    </lineage>
</organism>
<dbReference type="SUPFAM" id="SSF50129">
    <property type="entry name" value="GroES-like"/>
    <property type="match status" value="1"/>
</dbReference>
<feature type="domain" description="Enoyl reductase (ER)" evidence="1">
    <location>
        <begin position="14"/>
        <end position="325"/>
    </location>
</feature>
<dbReference type="InterPro" id="IPR011032">
    <property type="entry name" value="GroES-like_sf"/>
</dbReference>
<dbReference type="PANTHER" id="PTHR44013:SF1">
    <property type="entry name" value="ZINC-TYPE ALCOHOL DEHYDROGENASE-LIKE PROTEIN C16A3.02C"/>
    <property type="match status" value="1"/>
</dbReference>
<dbReference type="PANTHER" id="PTHR44013">
    <property type="entry name" value="ZINC-TYPE ALCOHOL DEHYDROGENASE-LIKE PROTEIN C16A3.02C"/>
    <property type="match status" value="1"/>
</dbReference>
<dbReference type="SMART" id="SM00829">
    <property type="entry name" value="PKS_ER"/>
    <property type="match status" value="1"/>
</dbReference>
<gene>
    <name evidence="2" type="ORF">PbJCM13498_14220</name>
</gene>
<dbReference type="InterPro" id="IPR052733">
    <property type="entry name" value="Chloroplast_QOR"/>
</dbReference>
<comment type="caution">
    <text evidence="2">The sequence shown here is derived from an EMBL/GenBank/DDBJ whole genome shotgun (WGS) entry which is preliminary data.</text>
</comment>
<dbReference type="InterPro" id="IPR036291">
    <property type="entry name" value="NAD(P)-bd_dom_sf"/>
</dbReference>